<keyword evidence="3" id="KW-1185">Reference proteome</keyword>
<dbReference type="PANTHER" id="PTHR11544">
    <property type="entry name" value="COLD SHOCK DOMAIN CONTAINING PROTEINS"/>
    <property type="match status" value="1"/>
</dbReference>
<dbReference type="CDD" id="cd04458">
    <property type="entry name" value="CSP_CDS"/>
    <property type="match status" value="1"/>
</dbReference>
<dbReference type="PROSITE" id="PS51857">
    <property type="entry name" value="CSD_2"/>
    <property type="match status" value="1"/>
</dbReference>
<comment type="caution">
    <text evidence="2">The sequence shown here is derived from an EMBL/GenBank/DDBJ whole genome shotgun (WGS) entry which is preliminary data.</text>
</comment>
<evidence type="ECO:0000313" key="3">
    <source>
        <dbReference type="Proteomes" id="UP000029050"/>
    </source>
</evidence>
<dbReference type="InterPro" id="IPR050181">
    <property type="entry name" value="Cold_shock_domain"/>
</dbReference>
<name>A0A087CGU8_9BIFI</name>
<dbReference type="Pfam" id="PF00313">
    <property type="entry name" value="CSD"/>
    <property type="match status" value="1"/>
</dbReference>
<sequence>MPSGKVRWFDAAKGFGFITGDDGEDVFLPSSALPAGVSTLRKGAKVEFSVAEGRKGPQALDLSLVGPQPSVVKATRPKADDMVAIVEDLIKLLDSAGNGLRRHRYPSPADSRKLATVLRAVADNFDVQD</sequence>
<gene>
    <name evidence="2" type="ORF">BPSY_1348</name>
</gene>
<evidence type="ECO:0000313" key="2">
    <source>
        <dbReference type="EMBL" id="KFI82498.1"/>
    </source>
</evidence>
<dbReference type="EMBL" id="JGZI01000009">
    <property type="protein sequence ID" value="KFI82498.1"/>
    <property type="molecule type" value="Genomic_DNA"/>
</dbReference>
<dbReference type="InterPro" id="IPR002059">
    <property type="entry name" value="CSP_DNA-bd"/>
</dbReference>
<dbReference type="PRINTS" id="PR00050">
    <property type="entry name" value="COLDSHOCK"/>
</dbReference>
<protein>
    <submittedName>
        <fullName evidence="2">Cold-shock domain family protein</fullName>
    </submittedName>
</protein>
<dbReference type="eggNOG" id="COG1278">
    <property type="taxonomic scope" value="Bacteria"/>
</dbReference>
<dbReference type="STRING" id="218140.BPSY_1348"/>
<dbReference type="RefSeq" id="WP_033496633.1">
    <property type="nucleotide sequence ID" value="NZ_BAABVZ010000003.1"/>
</dbReference>
<accession>A0A087CGU8</accession>
<dbReference type="InterPro" id="IPR011129">
    <property type="entry name" value="CSD"/>
</dbReference>
<dbReference type="Proteomes" id="UP000029050">
    <property type="component" value="Unassembled WGS sequence"/>
</dbReference>
<dbReference type="GO" id="GO:0003676">
    <property type="term" value="F:nucleic acid binding"/>
    <property type="evidence" value="ECO:0007669"/>
    <property type="project" value="InterPro"/>
</dbReference>
<dbReference type="OrthoDB" id="7477356at2"/>
<evidence type="ECO:0000259" key="1">
    <source>
        <dbReference type="PROSITE" id="PS51857"/>
    </source>
</evidence>
<proteinExistence type="predicted"/>
<organism evidence="2 3">
    <name type="scientific">Bifidobacterium psychraerophilum</name>
    <dbReference type="NCBI Taxonomy" id="218140"/>
    <lineage>
        <taxon>Bacteria</taxon>
        <taxon>Bacillati</taxon>
        <taxon>Actinomycetota</taxon>
        <taxon>Actinomycetes</taxon>
        <taxon>Bifidobacteriales</taxon>
        <taxon>Bifidobacteriaceae</taxon>
        <taxon>Bifidobacterium</taxon>
    </lineage>
</organism>
<dbReference type="AlphaFoldDB" id="A0A087CGU8"/>
<dbReference type="SMART" id="SM00357">
    <property type="entry name" value="CSP"/>
    <property type="match status" value="1"/>
</dbReference>
<dbReference type="Gene3D" id="2.40.50.140">
    <property type="entry name" value="Nucleic acid-binding proteins"/>
    <property type="match status" value="1"/>
</dbReference>
<feature type="domain" description="CSD" evidence="1">
    <location>
        <begin position="1"/>
        <end position="64"/>
    </location>
</feature>
<dbReference type="InterPro" id="IPR012340">
    <property type="entry name" value="NA-bd_OB-fold"/>
</dbReference>
<dbReference type="GeneID" id="98300554"/>
<dbReference type="SUPFAM" id="SSF50249">
    <property type="entry name" value="Nucleic acid-binding proteins"/>
    <property type="match status" value="1"/>
</dbReference>
<reference evidence="2 3" key="1">
    <citation type="submission" date="2014-03" db="EMBL/GenBank/DDBJ databases">
        <title>Genomics of Bifidobacteria.</title>
        <authorList>
            <person name="Ventura M."/>
            <person name="Milani C."/>
            <person name="Lugli G.A."/>
        </authorList>
    </citation>
    <scope>NUCLEOTIDE SEQUENCE [LARGE SCALE GENOMIC DNA]</scope>
    <source>
        <strain evidence="2 3">LMG 21775</strain>
    </source>
</reference>